<gene>
    <name evidence="1" type="ORF">rCG_40799</name>
</gene>
<sequence>MNTHEAHLHGPIHVSFCQVWLCPTTVSH</sequence>
<dbReference type="EMBL" id="DS030501">
    <property type="protein sequence ID" value="EDL82772.1"/>
    <property type="molecule type" value="Genomic_DNA"/>
</dbReference>
<accession>A6MGQ5</accession>
<organism evidence="1 2">
    <name type="scientific">Rattus norvegicus</name>
    <name type="common">Rat</name>
    <dbReference type="NCBI Taxonomy" id="10116"/>
    <lineage>
        <taxon>Eukaryota</taxon>
        <taxon>Metazoa</taxon>
        <taxon>Chordata</taxon>
        <taxon>Craniata</taxon>
        <taxon>Vertebrata</taxon>
        <taxon>Euteleostomi</taxon>
        <taxon>Mammalia</taxon>
        <taxon>Eutheria</taxon>
        <taxon>Euarchontoglires</taxon>
        <taxon>Glires</taxon>
        <taxon>Rodentia</taxon>
        <taxon>Myomorpha</taxon>
        <taxon>Muroidea</taxon>
        <taxon>Muridae</taxon>
        <taxon>Murinae</taxon>
        <taxon>Rattus</taxon>
    </lineage>
</organism>
<evidence type="ECO:0000313" key="1">
    <source>
        <dbReference type="EMBL" id="EDL82772.1"/>
    </source>
</evidence>
<dbReference type="Proteomes" id="UP000234681">
    <property type="component" value="Unassembled WGS sequence"/>
</dbReference>
<dbReference type="AlphaFoldDB" id="A6MGQ5"/>
<evidence type="ECO:0000313" key="2">
    <source>
        <dbReference type="Proteomes" id="UP000234681"/>
    </source>
</evidence>
<protein>
    <submittedName>
        <fullName evidence="1">RCG40799</fullName>
    </submittedName>
</protein>
<proteinExistence type="predicted"/>
<name>A6MGQ5_RAT</name>
<reference evidence="2" key="1">
    <citation type="submission" date="2005-06" db="EMBL/GenBank/DDBJ databases">
        <authorList>
            <person name="Mural R.J."/>
            <person name="Li P.W."/>
            <person name="Adams M.D."/>
            <person name="Amanatides P.G."/>
            <person name="Baden-Tillson H."/>
            <person name="Barnstead M."/>
            <person name="Chin S.H."/>
            <person name="Dew I."/>
            <person name="Evans C.A."/>
            <person name="Ferriera S."/>
            <person name="Flanigan M."/>
            <person name="Fosler C."/>
            <person name="Glodek A."/>
            <person name="Gu Z."/>
            <person name="Holt R.A."/>
            <person name="Jennings D."/>
            <person name="Kraft C.L."/>
            <person name="Lu F."/>
            <person name="Nguyen T."/>
            <person name="Nusskern D.R."/>
            <person name="Pfannkoch C.M."/>
            <person name="Sitter C."/>
            <person name="Sutton G.G."/>
            <person name="Venter J.C."/>
            <person name="Wang Z."/>
            <person name="Woodage T."/>
            <person name="Zheng X.H."/>
            <person name="Zhong F."/>
        </authorList>
    </citation>
    <scope>NUCLEOTIDE SEQUENCE [LARGE SCALE GENOMIC DNA]</scope>
    <source>
        <strain>BN</strain>
        <strain evidence="2">Sprague-Dawley</strain>
    </source>
</reference>